<name>A0A7S0QE90_9CRYP</name>
<accession>A0A7S0QE90</accession>
<feature type="region of interest" description="Disordered" evidence="1">
    <location>
        <begin position="1"/>
        <end position="35"/>
    </location>
</feature>
<proteinExistence type="predicted"/>
<protein>
    <submittedName>
        <fullName evidence="2">Uncharacterized protein</fullName>
    </submittedName>
</protein>
<gene>
    <name evidence="2" type="ORF">CCUR1050_LOCUS3320</name>
</gene>
<organism evidence="2">
    <name type="scientific">Cryptomonas curvata</name>
    <dbReference type="NCBI Taxonomy" id="233186"/>
    <lineage>
        <taxon>Eukaryota</taxon>
        <taxon>Cryptophyceae</taxon>
        <taxon>Cryptomonadales</taxon>
        <taxon>Cryptomonadaceae</taxon>
        <taxon>Cryptomonas</taxon>
    </lineage>
</organism>
<dbReference type="AlphaFoldDB" id="A0A7S0QE90"/>
<dbReference type="EMBL" id="HBEZ01005866">
    <property type="protein sequence ID" value="CAD8625643.1"/>
    <property type="molecule type" value="Transcribed_RNA"/>
</dbReference>
<evidence type="ECO:0000313" key="2">
    <source>
        <dbReference type="EMBL" id="CAD8625643.1"/>
    </source>
</evidence>
<evidence type="ECO:0000256" key="1">
    <source>
        <dbReference type="SAM" id="MobiDB-lite"/>
    </source>
</evidence>
<sequence>MGSGPGPPGPASPWRARSRSGEVAVDAGSESRVPSRYPMRQSPYYLKRAVASKAPSILHMHRVWRGGDSRKVDVSLCRAWSQCRIEAMSSRLVTHPVLVLVWDDVRLPNGLHCWIKVNCHPIGASTHVENYSDPCCVRKIRFPSIGTSTASQCNF</sequence>
<feature type="compositionally biased region" description="Pro residues" evidence="1">
    <location>
        <begin position="1"/>
        <end position="11"/>
    </location>
</feature>
<reference evidence="2" key="1">
    <citation type="submission" date="2021-01" db="EMBL/GenBank/DDBJ databases">
        <authorList>
            <person name="Corre E."/>
            <person name="Pelletier E."/>
            <person name="Niang G."/>
            <person name="Scheremetjew M."/>
            <person name="Finn R."/>
            <person name="Kale V."/>
            <person name="Holt S."/>
            <person name="Cochrane G."/>
            <person name="Meng A."/>
            <person name="Brown T."/>
            <person name="Cohen L."/>
        </authorList>
    </citation>
    <scope>NUCLEOTIDE SEQUENCE</scope>
    <source>
        <strain evidence="2">CCAP979/52</strain>
    </source>
</reference>